<evidence type="ECO:0000256" key="1">
    <source>
        <dbReference type="ARBA" id="ARBA00004271"/>
    </source>
</evidence>
<dbReference type="GO" id="GO:0005179">
    <property type="term" value="F:hormone activity"/>
    <property type="evidence" value="ECO:0007669"/>
    <property type="project" value="UniProtKB-KW"/>
</dbReference>
<evidence type="ECO:0000256" key="6">
    <source>
        <dbReference type="ARBA" id="ARBA00022729"/>
    </source>
</evidence>
<evidence type="ECO:0000256" key="9">
    <source>
        <dbReference type="SAM" id="SignalP"/>
    </source>
</evidence>
<accession>A0A6A1VPB3</accession>
<evidence type="ECO:0000256" key="3">
    <source>
        <dbReference type="ARBA" id="ARBA00022523"/>
    </source>
</evidence>
<dbReference type="GO" id="GO:0048046">
    <property type="term" value="C:apoplast"/>
    <property type="evidence" value="ECO:0007669"/>
    <property type="project" value="UniProtKB-SubCell"/>
</dbReference>
<feature type="signal peptide" evidence="9">
    <location>
        <begin position="1"/>
        <end position="22"/>
    </location>
</feature>
<keyword evidence="7" id="KW-0379">Hydroxylation</keyword>
<keyword evidence="5" id="KW-0372">Hormone</keyword>
<reference evidence="10 11" key="1">
    <citation type="journal article" date="2019" name="Plant Biotechnol. J.">
        <title>The red bayberry genome and genetic basis of sex determination.</title>
        <authorList>
            <person name="Jia H.M."/>
            <person name="Jia H.J."/>
            <person name="Cai Q.L."/>
            <person name="Wang Y."/>
            <person name="Zhao H.B."/>
            <person name="Yang W.F."/>
            <person name="Wang G.Y."/>
            <person name="Li Y.H."/>
            <person name="Zhan D.L."/>
            <person name="Shen Y.T."/>
            <person name="Niu Q.F."/>
            <person name="Chang L."/>
            <person name="Qiu J."/>
            <person name="Zhao L."/>
            <person name="Xie H.B."/>
            <person name="Fu W.Y."/>
            <person name="Jin J."/>
            <person name="Li X.W."/>
            <person name="Jiao Y."/>
            <person name="Zhou C.C."/>
            <person name="Tu T."/>
            <person name="Chai C.Y."/>
            <person name="Gao J.L."/>
            <person name="Fan L.J."/>
            <person name="van de Weg E."/>
            <person name="Wang J.Y."/>
            <person name="Gao Z.S."/>
        </authorList>
    </citation>
    <scope>NUCLEOTIDE SEQUENCE [LARGE SCALE GENOMIC DNA]</scope>
    <source>
        <tissue evidence="10">Leaves</tissue>
    </source>
</reference>
<organism evidence="10 11">
    <name type="scientific">Morella rubra</name>
    <name type="common">Chinese bayberry</name>
    <dbReference type="NCBI Taxonomy" id="262757"/>
    <lineage>
        <taxon>Eukaryota</taxon>
        <taxon>Viridiplantae</taxon>
        <taxon>Streptophyta</taxon>
        <taxon>Embryophyta</taxon>
        <taxon>Tracheophyta</taxon>
        <taxon>Spermatophyta</taxon>
        <taxon>Magnoliopsida</taxon>
        <taxon>eudicotyledons</taxon>
        <taxon>Gunneridae</taxon>
        <taxon>Pentapetalae</taxon>
        <taxon>rosids</taxon>
        <taxon>fabids</taxon>
        <taxon>Fagales</taxon>
        <taxon>Myricaceae</taxon>
        <taxon>Morella</taxon>
    </lineage>
</organism>
<protein>
    <submittedName>
        <fullName evidence="10">Uncharacterized protein</fullName>
    </submittedName>
</protein>
<evidence type="ECO:0000313" key="11">
    <source>
        <dbReference type="Proteomes" id="UP000516437"/>
    </source>
</evidence>
<name>A0A6A1VPB3_9ROSI</name>
<feature type="region of interest" description="Disordered" evidence="8">
    <location>
        <begin position="38"/>
        <end position="112"/>
    </location>
</feature>
<dbReference type="PANTHER" id="PTHR33348">
    <property type="entry name" value="PRECURSOR OF CEP5"/>
    <property type="match status" value="1"/>
</dbReference>
<sequence>MAQKLVFAFLFLVLVFSQQTQCIEGRRLLVGKHNEVQTEHKMSETTETKTIKHGGMLQREDTTNEAITEASPPPPPPPAVGVSQPPPPTHSVDDFRPTAPGHSPGVGHSVHH</sequence>
<keyword evidence="3" id="KW-0052">Apoplast</keyword>
<comment type="similarity">
    <text evidence="2">Belongs to the C-terminally encoded plant signaling peptide (CEP) family.</text>
</comment>
<comment type="subcellular location">
    <subcellularLocation>
        <location evidence="1">Secreted</location>
        <location evidence="1">Extracellular space</location>
        <location evidence="1">Apoplast</location>
    </subcellularLocation>
</comment>
<dbReference type="GO" id="GO:1902025">
    <property type="term" value="P:nitrate import"/>
    <property type="evidence" value="ECO:0007669"/>
    <property type="project" value="TreeGrafter"/>
</dbReference>
<keyword evidence="11" id="KW-1185">Reference proteome</keyword>
<feature type="chain" id="PRO_5025537769" evidence="9">
    <location>
        <begin position="23"/>
        <end position="112"/>
    </location>
</feature>
<dbReference type="InterPro" id="IPR033250">
    <property type="entry name" value="CEP"/>
</dbReference>
<dbReference type="EMBL" id="RXIC02000023">
    <property type="protein sequence ID" value="KAB1214729.1"/>
    <property type="molecule type" value="Genomic_DNA"/>
</dbReference>
<evidence type="ECO:0000313" key="10">
    <source>
        <dbReference type="EMBL" id="KAB1214729.1"/>
    </source>
</evidence>
<feature type="compositionally biased region" description="Low complexity" evidence="8">
    <location>
        <begin position="100"/>
        <end position="112"/>
    </location>
</feature>
<comment type="caution">
    <text evidence="10">The sequence shown here is derived from an EMBL/GenBank/DDBJ whole genome shotgun (WGS) entry which is preliminary data.</text>
</comment>
<evidence type="ECO:0000256" key="4">
    <source>
        <dbReference type="ARBA" id="ARBA00022525"/>
    </source>
</evidence>
<dbReference type="PANTHER" id="PTHR33348:SF40">
    <property type="entry name" value="PRECURSOR OF CEP3"/>
    <property type="match status" value="1"/>
</dbReference>
<dbReference type="GO" id="GO:0006995">
    <property type="term" value="P:cellular response to nitrogen starvation"/>
    <property type="evidence" value="ECO:0007669"/>
    <property type="project" value="UniProtKB-ARBA"/>
</dbReference>
<dbReference type="GO" id="GO:0048364">
    <property type="term" value="P:root development"/>
    <property type="evidence" value="ECO:0007669"/>
    <property type="project" value="InterPro"/>
</dbReference>
<evidence type="ECO:0000256" key="7">
    <source>
        <dbReference type="ARBA" id="ARBA00023278"/>
    </source>
</evidence>
<evidence type="ECO:0000256" key="2">
    <source>
        <dbReference type="ARBA" id="ARBA00008963"/>
    </source>
</evidence>
<evidence type="ECO:0000256" key="8">
    <source>
        <dbReference type="SAM" id="MobiDB-lite"/>
    </source>
</evidence>
<dbReference type="OrthoDB" id="1414493at2759"/>
<dbReference type="GO" id="GO:1901371">
    <property type="term" value="P:regulation of leaf morphogenesis"/>
    <property type="evidence" value="ECO:0007669"/>
    <property type="project" value="TreeGrafter"/>
</dbReference>
<keyword evidence="6 9" id="KW-0732">Signal</keyword>
<dbReference type="Proteomes" id="UP000516437">
    <property type="component" value="Chromosome 5"/>
</dbReference>
<dbReference type="AlphaFoldDB" id="A0A6A1VPB3"/>
<dbReference type="GO" id="GO:2000280">
    <property type="term" value="P:regulation of root development"/>
    <property type="evidence" value="ECO:0007669"/>
    <property type="project" value="TreeGrafter"/>
</dbReference>
<proteinExistence type="inferred from homology"/>
<feature type="compositionally biased region" description="Pro residues" evidence="8">
    <location>
        <begin position="71"/>
        <end position="89"/>
    </location>
</feature>
<gene>
    <name evidence="10" type="ORF">CJ030_MR5G003294</name>
</gene>
<evidence type="ECO:0000256" key="5">
    <source>
        <dbReference type="ARBA" id="ARBA00022702"/>
    </source>
</evidence>
<keyword evidence="4" id="KW-0964">Secreted</keyword>
<feature type="compositionally biased region" description="Basic and acidic residues" evidence="8">
    <location>
        <begin position="38"/>
        <end position="50"/>
    </location>
</feature>